<dbReference type="RefSeq" id="WP_339982506.1">
    <property type="nucleotide sequence ID" value="NZ_JAQPZS010000027.1"/>
</dbReference>
<sequence length="357" mass="38469">MSLSLKSKTLVIFCMLFFARQAYGKCKITDNNFIAQDVTIDMGQVVIMPNTPIGGIIKELVVPINTRTYERECTITGGGTIGRFVNAAQQVPVAGFDNVYETDVKGVGIRIFRDSGNIQTYYPHTITAELPERQQVISGFVKLIFGGGVKEEVTLAGGQFRVQLVKTASQTGSGRIAKNGRFTTYYHDGSPSIPVLTSSFKGVGTTLVNPSCEIQAGSRNIVVNLGDVANTAFNGVGSYAGERDFEIHLNCQGSNFDQYQGKIGISLDAQQHSSNLPGVLKLNESASRATGVGIQILQRVRGTEQEIRFGENINIGSTTSGLNVLSLPLRARYVQTQSATVGPGNANGYATFTIEYQ</sequence>
<accession>A0ABU8SZ04</accession>
<dbReference type="InterPro" id="IPR050263">
    <property type="entry name" value="Bact_Fimbrial_Adh_Pro"/>
</dbReference>
<feature type="domain" description="MrkD-like receptor binding" evidence="3">
    <location>
        <begin position="39"/>
        <end position="202"/>
    </location>
</feature>
<dbReference type="Pfam" id="PF22003">
    <property type="entry name" value="MrkDrd"/>
    <property type="match status" value="1"/>
</dbReference>
<dbReference type="Pfam" id="PF00419">
    <property type="entry name" value="Fimbrial"/>
    <property type="match status" value="1"/>
</dbReference>
<proteinExistence type="predicted"/>
<dbReference type="PANTHER" id="PTHR33420:SF26">
    <property type="entry name" value="FIMBRIAL SUBUNIT"/>
    <property type="match status" value="1"/>
</dbReference>
<evidence type="ECO:0000259" key="2">
    <source>
        <dbReference type="Pfam" id="PF00419"/>
    </source>
</evidence>
<keyword evidence="5" id="KW-1185">Reference proteome</keyword>
<evidence type="ECO:0000259" key="3">
    <source>
        <dbReference type="Pfam" id="PF22003"/>
    </source>
</evidence>
<evidence type="ECO:0000313" key="4">
    <source>
        <dbReference type="EMBL" id="MEJ6498278.1"/>
    </source>
</evidence>
<feature type="signal peptide" evidence="1">
    <location>
        <begin position="1"/>
        <end position="24"/>
    </location>
</feature>
<dbReference type="SUPFAM" id="SSF49401">
    <property type="entry name" value="Bacterial adhesins"/>
    <property type="match status" value="1"/>
</dbReference>
<protein>
    <submittedName>
        <fullName evidence="4">Fimbrial protein</fullName>
    </submittedName>
</protein>
<dbReference type="InterPro" id="IPR000259">
    <property type="entry name" value="Adhesion_dom_fimbrial"/>
</dbReference>
<dbReference type="InterPro" id="IPR008966">
    <property type="entry name" value="Adhesion_dom_sf"/>
</dbReference>
<evidence type="ECO:0000313" key="5">
    <source>
        <dbReference type="Proteomes" id="UP001377972"/>
    </source>
</evidence>
<name>A0ABU8SZ04_9GAMM</name>
<keyword evidence="1" id="KW-0732">Signal</keyword>
<organism evidence="4 5">
    <name type="scientific">Pseudoalteromonas lipolytica</name>
    <dbReference type="NCBI Taxonomy" id="570156"/>
    <lineage>
        <taxon>Bacteria</taxon>
        <taxon>Pseudomonadati</taxon>
        <taxon>Pseudomonadota</taxon>
        <taxon>Gammaproteobacteria</taxon>
        <taxon>Alteromonadales</taxon>
        <taxon>Pseudoalteromonadaceae</taxon>
        <taxon>Pseudoalteromonas</taxon>
    </lineage>
</organism>
<evidence type="ECO:0000256" key="1">
    <source>
        <dbReference type="SAM" id="SignalP"/>
    </source>
</evidence>
<feature type="domain" description="Fimbrial-type adhesion" evidence="2">
    <location>
        <begin position="205"/>
        <end position="357"/>
    </location>
</feature>
<dbReference type="Gene3D" id="2.60.40.1090">
    <property type="entry name" value="Fimbrial-type adhesion domain"/>
    <property type="match status" value="1"/>
</dbReference>
<dbReference type="Proteomes" id="UP001377972">
    <property type="component" value="Unassembled WGS sequence"/>
</dbReference>
<dbReference type="InterPro" id="IPR054160">
    <property type="entry name" value="MrkD_recept-bd"/>
</dbReference>
<feature type="chain" id="PRO_5046002387" evidence="1">
    <location>
        <begin position="25"/>
        <end position="357"/>
    </location>
</feature>
<dbReference type="Gene3D" id="2.60.40.3310">
    <property type="match status" value="1"/>
</dbReference>
<dbReference type="EMBL" id="JAQPZS010000027">
    <property type="protein sequence ID" value="MEJ6498278.1"/>
    <property type="molecule type" value="Genomic_DNA"/>
</dbReference>
<dbReference type="InterPro" id="IPR036937">
    <property type="entry name" value="Adhesion_dom_fimbrial_sf"/>
</dbReference>
<gene>
    <name evidence="4" type="ORF">PQI24_19765</name>
</gene>
<dbReference type="PANTHER" id="PTHR33420">
    <property type="entry name" value="FIMBRIAL SUBUNIT ELFA-RELATED"/>
    <property type="match status" value="1"/>
</dbReference>
<reference evidence="4 5" key="1">
    <citation type="submission" date="2023-01" db="EMBL/GenBank/DDBJ databases">
        <title>Trichodesmium-associated heterotrophic epibiont bacteria.</title>
        <authorList>
            <person name="Cleveland C.S."/>
            <person name="Webb E.A."/>
        </authorList>
    </citation>
    <scope>NUCLEOTIDE SEQUENCE [LARGE SCALE GENOMIC DNA]</scope>
    <source>
        <strain evidence="4 5">USCH2</strain>
    </source>
</reference>
<comment type="caution">
    <text evidence="4">The sequence shown here is derived from an EMBL/GenBank/DDBJ whole genome shotgun (WGS) entry which is preliminary data.</text>
</comment>